<dbReference type="Pfam" id="PF07338">
    <property type="entry name" value="YdgH_BhsA-like"/>
    <property type="match status" value="1"/>
</dbReference>
<dbReference type="InterPro" id="IPR025543">
    <property type="entry name" value="Dodecin-like"/>
</dbReference>
<gene>
    <name evidence="4" type="ORF">FCN80_11445</name>
</gene>
<dbReference type="SUPFAM" id="SSF159871">
    <property type="entry name" value="YdgH-like"/>
    <property type="match status" value="1"/>
</dbReference>
<feature type="chain" id="PRO_5046171194" evidence="2">
    <location>
        <begin position="23"/>
        <end position="85"/>
    </location>
</feature>
<dbReference type="Proteomes" id="UP000305202">
    <property type="component" value="Unassembled WGS sequence"/>
</dbReference>
<feature type="signal peptide" evidence="2">
    <location>
        <begin position="1"/>
        <end position="22"/>
    </location>
</feature>
<keyword evidence="1 2" id="KW-0732">Signal</keyword>
<name>A0ABY2SM25_9HYPH</name>
<feature type="domain" description="YdgH/BhsA/McbA-like" evidence="3">
    <location>
        <begin position="35"/>
        <end position="85"/>
    </location>
</feature>
<dbReference type="Gene3D" id="3.30.1660.10">
    <property type="entry name" value="Flavin-binding protein dodecin"/>
    <property type="match status" value="1"/>
</dbReference>
<evidence type="ECO:0000259" key="3">
    <source>
        <dbReference type="Pfam" id="PF07338"/>
    </source>
</evidence>
<evidence type="ECO:0000256" key="1">
    <source>
        <dbReference type="ARBA" id="ARBA00022729"/>
    </source>
</evidence>
<reference evidence="4 5" key="1">
    <citation type="submission" date="2019-04" db="EMBL/GenBank/DDBJ databases">
        <authorList>
            <person name="Li M."/>
            <person name="Gao C."/>
        </authorList>
    </citation>
    <scope>NUCLEOTIDE SEQUENCE [LARGE SCALE GENOMIC DNA]</scope>
    <source>
        <strain evidence="4 5">BGMRC 2031</strain>
    </source>
</reference>
<protein>
    <submittedName>
        <fullName evidence="4">DUF1471 domain-containing protein</fullName>
    </submittedName>
</protein>
<accession>A0ABY2SM25</accession>
<evidence type="ECO:0000313" key="5">
    <source>
        <dbReference type="Proteomes" id="UP000305202"/>
    </source>
</evidence>
<dbReference type="RefSeq" id="WP_136990292.1">
    <property type="nucleotide sequence ID" value="NZ_SZPQ01000015.1"/>
</dbReference>
<comment type="caution">
    <text evidence="4">The sequence shown here is derived from an EMBL/GenBank/DDBJ whole genome shotgun (WGS) entry which is preliminary data.</text>
</comment>
<keyword evidence="5" id="KW-1185">Reference proteome</keyword>
<sequence length="85" mass="8909">MKNLKYTIAAIALTTLPFGSFAALQVNAAPANQRQVGVISTSGGHDITSVENQLAEKASQSGAKSFRVTSITGNNLMHGTAELYQ</sequence>
<proteinExistence type="predicted"/>
<organism evidence="4 5">
    <name type="scientific">Martelella alba</name>
    <dbReference type="NCBI Taxonomy" id="2590451"/>
    <lineage>
        <taxon>Bacteria</taxon>
        <taxon>Pseudomonadati</taxon>
        <taxon>Pseudomonadota</taxon>
        <taxon>Alphaproteobacteria</taxon>
        <taxon>Hyphomicrobiales</taxon>
        <taxon>Aurantimonadaceae</taxon>
        <taxon>Martelella</taxon>
    </lineage>
</organism>
<dbReference type="EMBL" id="SZPQ01000015">
    <property type="protein sequence ID" value="TKI06125.1"/>
    <property type="molecule type" value="Genomic_DNA"/>
</dbReference>
<evidence type="ECO:0000313" key="4">
    <source>
        <dbReference type="EMBL" id="TKI06125.1"/>
    </source>
</evidence>
<dbReference type="InterPro" id="IPR010854">
    <property type="entry name" value="YdgH/BhsA/McbA-like_dom"/>
</dbReference>
<evidence type="ECO:0000256" key="2">
    <source>
        <dbReference type="SAM" id="SignalP"/>
    </source>
</evidence>
<dbReference type="InterPro" id="IPR036275">
    <property type="entry name" value="YdgH-like_sf"/>
</dbReference>
<dbReference type="NCBIfam" id="NF047859">
    <property type="entry name" value="StressCuResBhsA"/>
    <property type="match status" value="1"/>
</dbReference>